<dbReference type="SUPFAM" id="SSF53335">
    <property type="entry name" value="S-adenosyl-L-methionine-dependent methyltransferases"/>
    <property type="match status" value="1"/>
</dbReference>
<gene>
    <name evidence="2" type="ORF">ACA1_146440</name>
</gene>
<dbReference type="GO" id="GO:0032259">
    <property type="term" value="P:methylation"/>
    <property type="evidence" value="ECO:0007669"/>
    <property type="project" value="UniProtKB-KW"/>
</dbReference>
<keyword evidence="3" id="KW-1185">Reference proteome</keyword>
<accession>L8GU12</accession>
<evidence type="ECO:0000259" key="1">
    <source>
        <dbReference type="Pfam" id="PF08241"/>
    </source>
</evidence>
<dbReference type="Proteomes" id="UP000011083">
    <property type="component" value="Unassembled WGS sequence"/>
</dbReference>
<dbReference type="GeneID" id="14917210"/>
<dbReference type="PANTHER" id="PTHR43591:SF24">
    <property type="entry name" value="2-METHOXY-6-POLYPRENYL-1,4-BENZOQUINOL METHYLASE, MITOCHONDRIAL"/>
    <property type="match status" value="1"/>
</dbReference>
<dbReference type="CDD" id="cd02440">
    <property type="entry name" value="AdoMet_MTases"/>
    <property type="match status" value="1"/>
</dbReference>
<organism evidence="2 3">
    <name type="scientific">Acanthamoeba castellanii (strain ATCC 30010 / Neff)</name>
    <dbReference type="NCBI Taxonomy" id="1257118"/>
    <lineage>
        <taxon>Eukaryota</taxon>
        <taxon>Amoebozoa</taxon>
        <taxon>Discosea</taxon>
        <taxon>Longamoebia</taxon>
        <taxon>Centramoebida</taxon>
        <taxon>Acanthamoebidae</taxon>
        <taxon>Acanthamoeba</taxon>
    </lineage>
</organism>
<dbReference type="InterPro" id="IPR029063">
    <property type="entry name" value="SAM-dependent_MTases_sf"/>
</dbReference>
<dbReference type="AlphaFoldDB" id="L8GU12"/>
<dbReference type="RefSeq" id="XP_004338523.1">
    <property type="nucleotide sequence ID" value="XM_004338475.1"/>
</dbReference>
<evidence type="ECO:0000313" key="2">
    <source>
        <dbReference type="EMBL" id="ELR16510.1"/>
    </source>
</evidence>
<dbReference type="OrthoDB" id="10017101at2759"/>
<dbReference type="GO" id="GO:0008757">
    <property type="term" value="F:S-adenosylmethionine-dependent methyltransferase activity"/>
    <property type="evidence" value="ECO:0007669"/>
    <property type="project" value="InterPro"/>
</dbReference>
<dbReference type="VEuPathDB" id="AmoebaDB:ACA1_146440"/>
<protein>
    <submittedName>
        <fullName evidence="2">Methyltransferase domain containing protein</fullName>
    </submittedName>
</protein>
<dbReference type="OMA" id="TAVIMDI"/>
<dbReference type="KEGG" id="acan:ACA1_146440"/>
<keyword evidence="2" id="KW-0489">Methyltransferase</keyword>
<sequence length="321" mass="35117">MWCRSQRVARVSRVVTPTATQAAVPSSCARGQRSLLSSAFGGEGGGAEEKGHAALVRKEFAKQAQRNYDNQAASSDAMLSWISGHLAGDLQPSLRVLDVAAGTGRMSRLVAPKVKEVIAVDLTEEMMAVGKEQAQTAGLNNIHWVVSKAQQMPFMDNAFDVVVSRLAVHHWDEPQSIVSEMARVCKPGGKVVLIDIVTPEDLTDAQGDRLNHLERLRDPSHVCFWRLSELFGFLKKARPALSVLPLVDRRDNQVFLDQWLELTNTPSASRKAITDALQAELDGGGQQKDTNSLVTGFRPDRSADGSLHFVHSYVLLSAQKQ</sequence>
<dbReference type="STRING" id="1257118.L8GU12"/>
<dbReference type="InterPro" id="IPR013216">
    <property type="entry name" value="Methyltransf_11"/>
</dbReference>
<dbReference type="PANTHER" id="PTHR43591">
    <property type="entry name" value="METHYLTRANSFERASE"/>
    <property type="match status" value="1"/>
</dbReference>
<evidence type="ECO:0000313" key="3">
    <source>
        <dbReference type="Proteomes" id="UP000011083"/>
    </source>
</evidence>
<dbReference type="Gene3D" id="3.40.50.150">
    <property type="entry name" value="Vaccinia Virus protein VP39"/>
    <property type="match status" value="1"/>
</dbReference>
<feature type="domain" description="Methyltransferase type 11" evidence="1">
    <location>
        <begin position="97"/>
        <end position="193"/>
    </location>
</feature>
<dbReference type="Pfam" id="PF08241">
    <property type="entry name" value="Methyltransf_11"/>
    <property type="match status" value="1"/>
</dbReference>
<name>L8GU12_ACACF</name>
<reference evidence="2 3" key="1">
    <citation type="journal article" date="2013" name="Genome Biol.">
        <title>Genome of Acanthamoeba castellanii highlights extensive lateral gene transfer and early evolution of tyrosine kinase signaling.</title>
        <authorList>
            <person name="Clarke M."/>
            <person name="Lohan A.J."/>
            <person name="Liu B."/>
            <person name="Lagkouvardos I."/>
            <person name="Roy S."/>
            <person name="Zafar N."/>
            <person name="Bertelli C."/>
            <person name="Schilde C."/>
            <person name="Kianianmomeni A."/>
            <person name="Burglin T.R."/>
            <person name="Frech C."/>
            <person name="Turcotte B."/>
            <person name="Kopec K.O."/>
            <person name="Synnott J.M."/>
            <person name="Choo C."/>
            <person name="Paponov I."/>
            <person name="Finkler A."/>
            <person name="Soon Heng Tan C."/>
            <person name="Hutchins A.P."/>
            <person name="Weinmeier T."/>
            <person name="Rattei T."/>
            <person name="Chu J.S."/>
            <person name="Gimenez G."/>
            <person name="Irimia M."/>
            <person name="Rigden D.J."/>
            <person name="Fitzpatrick D.A."/>
            <person name="Lorenzo-Morales J."/>
            <person name="Bateman A."/>
            <person name="Chiu C.H."/>
            <person name="Tang P."/>
            <person name="Hegemann P."/>
            <person name="Fromm H."/>
            <person name="Raoult D."/>
            <person name="Greub G."/>
            <person name="Miranda-Saavedra D."/>
            <person name="Chen N."/>
            <person name="Nash P."/>
            <person name="Ginger M.L."/>
            <person name="Horn M."/>
            <person name="Schaap P."/>
            <person name="Caler L."/>
            <person name="Loftus B."/>
        </authorList>
    </citation>
    <scope>NUCLEOTIDE SEQUENCE [LARGE SCALE GENOMIC DNA]</scope>
    <source>
        <strain evidence="2 3">Neff</strain>
    </source>
</reference>
<dbReference type="EMBL" id="KB007987">
    <property type="protein sequence ID" value="ELR16510.1"/>
    <property type="molecule type" value="Genomic_DNA"/>
</dbReference>
<keyword evidence="2" id="KW-0808">Transferase</keyword>
<proteinExistence type="predicted"/>